<proteinExistence type="predicted"/>
<reference evidence="2 3" key="1">
    <citation type="journal article" date="2020" name="Phytopathology">
        <title>Genome Sequence Resources of Colletotrichum truncatum, C. plurivorum, C. musicola, and C. sojae: Four Species Pathogenic to Soybean (Glycine max).</title>
        <authorList>
            <person name="Rogerio F."/>
            <person name="Boufleur T.R."/>
            <person name="Ciampi-Guillardi M."/>
            <person name="Sukno S.A."/>
            <person name="Thon M.R."/>
            <person name="Massola Junior N.S."/>
            <person name="Baroncelli R."/>
        </authorList>
    </citation>
    <scope>NUCLEOTIDE SEQUENCE [LARGE SCALE GENOMIC DNA]</scope>
    <source>
        <strain evidence="2 3">LFN0009</strain>
    </source>
</reference>
<feature type="region of interest" description="Disordered" evidence="1">
    <location>
        <begin position="1"/>
        <end position="40"/>
    </location>
</feature>
<sequence>MRYESRDLHDSHPRPATRDPQPATRNPHHHSFPSAPRQAKWPSAAPMLQLLPPCLAANEMPRREVRVRVRAAASLLGIAPGDGGDLAATTLDGIRVRIVLARYSTGFEPLWQRWQ</sequence>
<dbReference type="AlphaFoldDB" id="A0A8H6MX26"/>
<evidence type="ECO:0000256" key="1">
    <source>
        <dbReference type="SAM" id="MobiDB-lite"/>
    </source>
</evidence>
<accession>A0A8H6MX26</accession>
<comment type="caution">
    <text evidence="2">The sequence shown here is derived from an EMBL/GenBank/DDBJ whole genome shotgun (WGS) entry which is preliminary data.</text>
</comment>
<keyword evidence="3" id="KW-1185">Reference proteome</keyword>
<dbReference type="EMBL" id="WIGN01000074">
    <property type="protein sequence ID" value="KAF6811430.1"/>
    <property type="molecule type" value="Genomic_DNA"/>
</dbReference>
<organism evidence="2 3">
    <name type="scientific">Colletotrichum sojae</name>
    <dbReference type="NCBI Taxonomy" id="2175907"/>
    <lineage>
        <taxon>Eukaryota</taxon>
        <taxon>Fungi</taxon>
        <taxon>Dikarya</taxon>
        <taxon>Ascomycota</taxon>
        <taxon>Pezizomycotina</taxon>
        <taxon>Sordariomycetes</taxon>
        <taxon>Hypocreomycetidae</taxon>
        <taxon>Glomerellales</taxon>
        <taxon>Glomerellaceae</taxon>
        <taxon>Colletotrichum</taxon>
        <taxon>Colletotrichum orchidearum species complex</taxon>
    </lineage>
</organism>
<name>A0A8H6MX26_9PEZI</name>
<protein>
    <submittedName>
        <fullName evidence="2">Uncharacterized protein</fullName>
    </submittedName>
</protein>
<gene>
    <name evidence="2" type="ORF">CSOJ01_05722</name>
</gene>
<evidence type="ECO:0000313" key="3">
    <source>
        <dbReference type="Proteomes" id="UP000652219"/>
    </source>
</evidence>
<dbReference type="Proteomes" id="UP000652219">
    <property type="component" value="Unassembled WGS sequence"/>
</dbReference>
<evidence type="ECO:0000313" key="2">
    <source>
        <dbReference type="EMBL" id="KAF6811430.1"/>
    </source>
</evidence>
<feature type="compositionally biased region" description="Basic and acidic residues" evidence="1">
    <location>
        <begin position="1"/>
        <end position="17"/>
    </location>
</feature>